<dbReference type="Pfam" id="PF00076">
    <property type="entry name" value="RRM_1"/>
    <property type="match status" value="2"/>
</dbReference>
<accession>A0A6I8V2S3</accession>
<dbReference type="Proteomes" id="UP000001819">
    <property type="component" value="Chromosome 2"/>
</dbReference>
<evidence type="ECO:0000313" key="6">
    <source>
        <dbReference type="Proteomes" id="UP000001819"/>
    </source>
</evidence>
<organism evidence="6 7">
    <name type="scientific">Drosophila pseudoobscura pseudoobscura</name>
    <name type="common">Fruit fly</name>
    <dbReference type="NCBI Taxonomy" id="46245"/>
    <lineage>
        <taxon>Eukaryota</taxon>
        <taxon>Metazoa</taxon>
        <taxon>Ecdysozoa</taxon>
        <taxon>Arthropoda</taxon>
        <taxon>Hexapoda</taxon>
        <taxon>Insecta</taxon>
        <taxon>Pterygota</taxon>
        <taxon>Neoptera</taxon>
        <taxon>Endopterygota</taxon>
        <taxon>Diptera</taxon>
        <taxon>Brachycera</taxon>
        <taxon>Muscomorpha</taxon>
        <taxon>Ephydroidea</taxon>
        <taxon>Drosophilidae</taxon>
        <taxon>Drosophila</taxon>
        <taxon>Sophophora</taxon>
    </lineage>
</organism>
<dbReference type="AlphaFoldDB" id="A0A6I8V2S3"/>
<reference evidence="6" key="1">
    <citation type="submission" date="2024-06" db="UniProtKB">
        <authorList>
            <consortium name="RefSeq"/>
        </authorList>
    </citation>
    <scope>NUCLEOTIDE SEQUENCE [LARGE SCALE GENOMIC DNA]</scope>
    <source>
        <strain evidence="6">MV2-25</strain>
    </source>
</reference>
<evidence type="ECO:0000256" key="1">
    <source>
        <dbReference type="ARBA" id="ARBA00022737"/>
    </source>
</evidence>
<feature type="compositionally biased region" description="Polar residues" evidence="4">
    <location>
        <begin position="375"/>
        <end position="391"/>
    </location>
</feature>
<evidence type="ECO:0000259" key="5">
    <source>
        <dbReference type="PROSITE" id="PS50102"/>
    </source>
</evidence>
<dbReference type="GO" id="GO:1990904">
    <property type="term" value="C:ribonucleoprotein complex"/>
    <property type="evidence" value="ECO:0007669"/>
    <property type="project" value="UniProtKB-KW"/>
</dbReference>
<dbReference type="InterPro" id="IPR012677">
    <property type="entry name" value="Nucleotide-bd_a/b_plait_sf"/>
</dbReference>
<evidence type="ECO:0000313" key="7">
    <source>
        <dbReference type="RefSeq" id="XP_002137572.3"/>
    </source>
</evidence>
<keyword evidence="6" id="KW-1185">Reference proteome</keyword>
<dbReference type="KEGG" id="dpo:6897420"/>
<protein>
    <submittedName>
        <fullName evidence="7">Ribonucleoprotein RB97D</fullName>
    </submittedName>
</protein>
<dbReference type="SUPFAM" id="SSF54928">
    <property type="entry name" value="RNA-binding domain, RBD"/>
    <property type="match status" value="2"/>
</dbReference>
<dbReference type="GO" id="GO:0003729">
    <property type="term" value="F:mRNA binding"/>
    <property type="evidence" value="ECO:0007669"/>
    <property type="project" value="TreeGrafter"/>
</dbReference>
<dbReference type="InterPro" id="IPR035979">
    <property type="entry name" value="RBD_domain_sf"/>
</dbReference>
<dbReference type="GO" id="GO:0006417">
    <property type="term" value="P:regulation of translation"/>
    <property type="evidence" value="ECO:0007669"/>
    <property type="project" value="TreeGrafter"/>
</dbReference>
<dbReference type="PANTHER" id="PTHR48032">
    <property type="entry name" value="RNA-BINDING PROTEIN MUSASHI HOMOLOG RBP6"/>
    <property type="match status" value="1"/>
</dbReference>
<name>A0A6I8V2S3_DROPS</name>
<dbReference type="RefSeq" id="XP_002137572.3">
    <property type="nucleotide sequence ID" value="XM_002137536.3"/>
</dbReference>
<evidence type="ECO:0000256" key="4">
    <source>
        <dbReference type="SAM" id="MobiDB-lite"/>
    </source>
</evidence>
<dbReference type="SMART" id="SM00360">
    <property type="entry name" value="RRM"/>
    <property type="match status" value="2"/>
</dbReference>
<dbReference type="FunFam" id="3.30.70.330:FF:000040">
    <property type="entry name" value="Heterogeneous nuclear ribonucleoprotein A2/B1"/>
    <property type="match status" value="1"/>
</dbReference>
<sequence>MNNKRSFDGLWLTKQERQAVPGGSDKANSTYAEVNENMANSAIQNDEHLRKIFIGGLPTQTTPETLREFFSKFGAVADAVVMRDPVSNHSRGFGFVTFVDPGSVENVQSTRPHIIDCKTVETKPALPRLEFNKPPGMGNGQTNKIFLGGLKDCHDEPMIRDYFSKFGTVMSVKVLIDKETGRKRGFGFLEFEDIDSAERALVLSKHVINFIAVEVKKSTQRQDPGKRLRFPMGGAARAGYVPPQPAVMDRNCYNPHFNPFLAQSSLPPSAYINGWASYVTPNIIPPVPHIFYAVQSPIAPGAREGPQSACNTAPKSGGSNLIDWMPKPPQIPTNQRPINDYKSVQAATGAAPAGTIDNVVDFGAGGDAAIAPDNKWSTENNNVLKTSPSLD</sequence>
<keyword evidence="1" id="KW-0677">Repeat</keyword>
<dbReference type="PROSITE" id="PS50102">
    <property type="entry name" value="RRM"/>
    <property type="match status" value="2"/>
</dbReference>
<dbReference type="Gene3D" id="3.30.70.330">
    <property type="match status" value="2"/>
</dbReference>
<proteinExistence type="predicted"/>
<dbReference type="PANTHER" id="PTHR48032:SF6">
    <property type="entry name" value="RNA-BINDING (RRM_RBD_RNP MOTIFS) FAMILY PROTEIN"/>
    <property type="match status" value="1"/>
</dbReference>
<keyword evidence="7" id="KW-0687">Ribonucleoprotein</keyword>
<feature type="region of interest" description="Disordered" evidence="4">
    <location>
        <begin position="369"/>
        <end position="391"/>
    </location>
</feature>
<keyword evidence="2 3" id="KW-0694">RNA-binding</keyword>
<feature type="domain" description="RRM" evidence="5">
    <location>
        <begin position="50"/>
        <end position="134"/>
    </location>
</feature>
<reference evidence="7" key="2">
    <citation type="submission" date="2025-08" db="UniProtKB">
        <authorList>
            <consortium name="RefSeq"/>
        </authorList>
    </citation>
    <scope>IDENTIFICATION</scope>
    <source>
        <strain evidence="7">MV-25-SWS-2005</strain>
        <tissue evidence="7">Whole body</tissue>
    </source>
</reference>
<dbReference type="InterPro" id="IPR000504">
    <property type="entry name" value="RRM_dom"/>
</dbReference>
<evidence type="ECO:0000256" key="2">
    <source>
        <dbReference type="ARBA" id="ARBA00022884"/>
    </source>
</evidence>
<evidence type="ECO:0000256" key="3">
    <source>
        <dbReference type="PROSITE-ProRule" id="PRU00176"/>
    </source>
</evidence>
<dbReference type="InParanoid" id="A0A6I8V2S3"/>
<feature type="compositionally biased region" description="Polar residues" evidence="4">
    <location>
        <begin position="308"/>
        <end position="319"/>
    </location>
</feature>
<feature type="domain" description="RRM" evidence="5">
    <location>
        <begin position="143"/>
        <end position="220"/>
    </location>
</feature>
<dbReference type="FunCoup" id="A0A6I8V2S3">
    <property type="interactions" value="74"/>
</dbReference>
<feature type="region of interest" description="Disordered" evidence="4">
    <location>
        <begin position="303"/>
        <end position="336"/>
    </location>
</feature>
<gene>
    <name evidence="7" type="primary">Rbp4</name>
</gene>
<dbReference type="GO" id="GO:0098687">
    <property type="term" value="C:chromosomal region"/>
    <property type="evidence" value="ECO:0007669"/>
    <property type="project" value="UniProtKB-ARBA"/>
</dbReference>